<keyword evidence="2" id="KW-1185">Reference proteome</keyword>
<proteinExistence type="predicted"/>
<protein>
    <submittedName>
        <fullName evidence="1">Uncharacterized protein</fullName>
    </submittedName>
</protein>
<evidence type="ECO:0000313" key="1">
    <source>
        <dbReference type="EMBL" id="KAI3815844.1"/>
    </source>
</evidence>
<accession>A0ACB9J5Q9</accession>
<dbReference type="Proteomes" id="UP001056120">
    <property type="component" value="Linkage Group LG05"/>
</dbReference>
<reference evidence="1 2" key="2">
    <citation type="journal article" date="2022" name="Mol. Ecol. Resour.">
        <title>The genomes of chicory, endive, great burdock and yacon provide insights into Asteraceae paleo-polyploidization history and plant inulin production.</title>
        <authorList>
            <person name="Fan W."/>
            <person name="Wang S."/>
            <person name="Wang H."/>
            <person name="Wang A."/>
            <person name="Jiang F."/>
            <person name="Liu H."/>
            <person name="Zhao H."/>
            <person name="Xu D."/>
            <person name="Zhang Y."/>
        </authorList>
    </citation>
    <scope>NUCLEOTIDE SEQUENCE [LARGE SCALE GENOMIC DNA]</scope>
    <source>
        <strain evidence="2">cv. Yunnan</strain>
        <tissue evidence="1">Leaves</tissue>
    </source>
</reference>
<comment type="caution">
    <text evidence="1">The sequence shown here is derived from an EMBL/GenBank/DDBJ whole genome shotgun (WGS) entry which is preliminary data.</text>
</comment>
<reference evidence="2" key="1">
    <citation type="journal article" date="2022" name="Mol. Ecol. Resour.">
        <title>The genomes of chicory, endive, great burdock and yacon provide insights into Asteraceae palaeo-polyploidization history and plant inulin production.</title>
        <authorList>
            <person name="Fan W."/>
            <person name="Wang S."/>
            <person name="Wang H."/>
            <person name="Wang A."/>
            <person name="Jiang F."/>
            <person name="Liu H."/>
            <person name="Zhao H."/>
            <person name="Xu D."/>
            <person name="Zhang Y."/>
        </authorList>
    </citation>
    <scope>NUCLEOTIDE SEQUENCE [LARGE SCALE GENOMIC DNA]</scope>
    <source>
        <strain evidence="2">cv. Yunnan</strain>
    </source>
</reference>
<sequence length="68" mass="7916">MRNMACSIYAGCTIWNPSRSYCALAMTTLFVHMTCHRLLKGERYMQNKRFNLYTAALISSSLEMEQEK</sequence>
<organism evidence="1 2">
    <name type="scientific">Smallanthus sonchifolius</name>
    <dbReference type="NCBI Taxonomy" id="185202"/>
    <lineage>
        <taxon>Eukaryota</taxon>
        <taxon>Viridiplantae</taxon>
        <taxon>Streptophyta</taxon>
        <taxon>Embryophyta</taxon>
        <taxon>Tracheophyta</taxon>
        <taxon>Spermatophyta</taxon>
        <taxon>Magnoliopsida</taxon>
        <taxon>eudicotyledons</taxon>
        <taxon>Gunneridae</taxon>
        <taxon>Pentapetalae</taxon>
        <taxon>asterids</taxon>
        <taxon>campanulids</taxon>
        <taxon>Asterales</taxon>
        <taxon>Asteraceae</taxon>
        <taxon>Asteroideae</taxon>
        <taxon>Heliantheae alliance</taxon>
        <taxon>Millerieae</taxon>
        <taxon>Smallanthus</taxon>
    </lineage>
</organism>
<gene>
    <name evidence="1" type="ORF">L1987_15527</name>
</gene>
<evidence type="ECO:0000313" key="2">
    <source>
        <dbReference type="Proteomes" id="UP001056120"/>
    </source>
</evidence>
<name>A0ACB9J5Q9_9ASTR</name>
<dbReference type="EMBL" id="CM042022">
    <property type="protein sequence ID" value="KAI3815844.1"/>
    <property type="molecule type" value="Genomic_DNA"/>
</dbReference>